<dbReference type="OMA" id="FVANIKM"/>
<dbReference type="OrthoDB" id="381452at2157"/>
<proteinExistence type="predicted"/>
<dbReference type="AlphaFoldDB" id="A0A0X3BKJ5"/>
<evidence type="ECO:0000313" key="1">
    <source>
        <dbReference type="EMBL" id="CVK32578.1"/>
    </source>
</evidence>
<dbReference type="Proteomes" id="UP000737555">
    <property type="component" value="Unassembled WGS sequence"/>
</dbReference>
<name>A0A0X3BKJ5_9EURY</name>
<dbReference type="GeneID" id="13355579"/>
<sequence length="99" mass="11360">MTVEEEGPKPSVETVREPDFKVAYVDGVFGDLNPERGHLAFFYDVPELTTDPDGHMAATGIQRRVVIDLRMSPQRWVAMAHWMMEHADRYEDWLAGNEP</sequence>
<reference evidence="1" key="1">
    <citation type="submission" date="2016-01" db="EMBL/GenBank/DDBJ databases">
        <authorList>
            <person name="Manzoor S."/>
        </authorList>
    </citation>
    <scope>NUCLEOTIDE SEQUENCE [LARGE SCALE GENOMIC DNA]</scope>
    <source>
        <strain evidence="1">Methanoculleus sp MAB1</strain>
    </source>
</reference>
<dbReference type="KEGG" id="mema:MMAB1_1365"/>
<dbReference type="EMBL" id="JABMJE010000236">
    <property type="protein sequence ID" value="NQS79182.1"/>
    <property type="molecule type" value="Genomic_DNA"/>
</dbReference>
<reference evidence="2" key="2">
    <citation type="submission" date="2020-05" db="EMBL/GenBank/DDBJ databases">
        <title>The first insight into the ecology of ammonia-tolerant syntrophic propionate oxidizing bacteria.</title>
        <authorList>
            <person name="Singh A."/>
            <person name="Schnurer A."/>
            <person name="Westerholm M."/>
        </authorList>
    </citation>
    <scope>NUCLEOTIDE SEQUENCE</scope>
    <source>
        <strain evidence="2">MAG54</strain>
    </source>
</reference>
<dbReference type="GeneID" id="27137250"/>
<evidence type="ECO:0000313" key="2">
    <source>
        <dbReference type="EMBL" id="NQS79182.1"/>
    </source>
</evidence>
<accession>A0A0X3BKJ5</accession>
<organism evidence="1 3">
    <name type="scientific">Methanoculleus bourgensis</name>
    <dbReference type="NCBI Taxonomy" id="83986"/>
    <lineage>
        <taxon>Archaea</taxon>
        <taxon>Methanobacteriati</taxon>
        <taxon>Methanobacteriota</taxon>
        <taxon>Stenosarchaea group</taxon>
        <taxon>Methanomicrobia</taxon>
        <taxon>Methanomicrobiales</taxon>
        <taxon>Methanomicrobiaceae</taxon>
        <taxon>Methanoculleus</taxon>
    </lineage>
</organism>
<dbReference type="RefSeq" id="WP_014866953.1">
    <property type="nucleotide sequence ID" value="NZ_BSDU01000002.1"/>
</dbReference>
<evidence type="ECO:0008006" key="4">
    <source>
        <dbReference type="Google" id="ProtNLM"/>
    </source>
</evidence>
<gene>
    <name evidence="2" type="ORF">HQQ74_10900</name>
    <name evidence="1" type="ORF">MMAB1_1365</name>
</gene>
<evidence type="ECO:0000313" key="3">
    <source>
        <dbReference type="Proteomes" id="UP000069850"/>
    </source>
</evidence>
<protein>
    <recommendedName>
        <fullName evidence="4">DUF3467 domain-containing protein</fullName>
    </recommendedName>
</protein>
<dbReference type="EMBL" id="LT158599">
    <property type="protein sequence ID" value="CVK32578.1"/>
    <property type="molecule type" value="Genomic_DNA"/>
</dbReference>
<dbReference type="Proteomes" id="UP000069850">
    <property type="component" value="Chromosome 1"/>
</dbReference>